<dbReference type="EMBL" id="CACRUU010000084">
    <property type="protein sequence ID" value="VYU49798.1"/>
    <property type="molecule type" value="Genomic_DNA"/>
</dbReference>
<evidence type="ECO:0000256" key="1">
    <source>
        <dbReference type="ARBA" id="ARBA00001946"/>
    </source>
</evidence>
<dbReference type="GO" id="GO:0016788">
    <property type="term" value="F:hydrolase activity, acting on ester bonds"/>
    <property type="evidence" value="ECO:0007669"/>
    <property type="project" value="InterPro"/>
</dbReference>
<dbReference type="RefSeq" id="WP_118316667.1">
    <property type="nucleotide sequence ID" value="NZ_CACRUU010000084.1"/>
</dbReference>
<organism evidence="5">
    <name type="scientific">Mediterraneibacter gnavus</name>
    <name type="common">Ruminococcus gnavus</name>
    <dbReference type="NCBI Taxonomy" id="33038"/>
    <lineage>
        <taxon>Bacteria</taxon>
        <taxon>Bacillati</taxon>
        <taxon>Bacillota</taxon>
        <taxon>Clostridia</taxon>
        <taxon>Lachnospirales</taxon>
        <taxon>Lachnospiraceae</taxon>
        <taxon>Mediterraneibacter</taxon>
    </lineage>
</organism>
<evidence type="ECO:0000256" key="3">
    <source>
        <dbReference type="ARBA" id="ARBA00022801"/>
    </source>
</evidence>
<dbReference type="AlphaFoldDB" id="A0A6N3FCG7"/>
<dbReference type="Pfam" id="PF08774">
    <property type="entry name" value="VRR_NUC"/>
    <property type="match status" value="1"/>
</dbReference>
<proteinExistence type="predicted"/>
<feature type="domain" description="VRR-NUC" evidence="4">
    <location>
        <begin position="1"/>
        <end position="110"/>
    </location>
</feature>
<dbReference type="GO" id="GO:0003676">
    <property type="term" value="F:nucleic acid binding"/>
    <property type="evidence" value="ECO:0007669"/>
    <property type="project" value="InterPro"/>
</dbReference>
<keyword evidence="2" id="KW-0540">Nuclease</keyword>
<dbReference type="InterPro" id="IPR011856">
    <property type="entry name" value="tRNA_endonuc-like_dom_sf"/>
</dbReference>
<accession>A0A6N3FCG7</accession>
<comment type="cofactor">
    <cofactor evidence="1">
        <name>Mg(2+)</name>
        <dbReference type="ChEBI" id="CHEBI:18420"/>
    </cofactor>
</comment>
<dbReference type="SMART" id="SM00990">
    <property type="entry name" value="VRR_NUC"/>
    <property type="match status" value="1"/>
</dbReference>
<name>A0A6N3FCG7_MEDGN</name>
<dbReference type="InterPro" id="IPR014883">
    <property type="entry name" value="VRR_NUC"/>
</dbReference>
<dbReference type="Gene3D" id="3.40.1350.10">
    <property type="match status" value="1"/>
</dbReference>
<protein>
    <submittedName>
        <fullName evidence="5">VRR-NUC domain protein</fullName>
    </submittedName>
</protein>
<reference evidence="5" key="1">
    <citation type="submission" date="2019-11" db="EMBL/GenBank/DDBJ databases">
        <authorList>
            <person name="Feng L."/>
        </authorList>
    </citation>
    <scope>NUCLEOTIDE SEQUENCE</scope>
    <source>
        <strain evidence="5">RgnavusLFYP36</strain>
    </source>
</reference>
<gene>
    <name evidence="5" type="ORF">RGLFYP36_01784</name>
</gene>
<sequence length="137" mass="15689">MRNFRLDDESGHQEALFEWAAYHMDCMPELEYMHHIPNGGKRDKRTAVALKRQGVKAGVPDICLPVARNGYHGLYIELKAGKNKATKNQEKWQVFLNDQGYYAVICYGWREAAKVIEEYLLKADNDKAAAVLQEMGK</sequence>
<keyword evidence="3" id="KW-0378">Hydrolase</keyword>
<evidence type="ECO:0000313" key="5">
    <source>
        <dbReference type="EMBL" id="VYU49798.1"/>
    </source>
</evidence>
<evidence type="ECO:0000256" key="2">
    <source>
        <dbReference type="ARBA" id="ARBA00022722"/>
    </source>
</evidence>
<dbReference type="GO" id="GO:0004518">
    <property type="term" value="F:nuclease activity"/>
    <property type="evidence" value="ECO:0007669"/>
    <property type="project" value="UniProtKB-KW"/>
</dbReference>
<evidence type="ECO:0000259" key="4">
    <source>
        <dbReference type="SMART" id="SM00990"/>
    </source>
</evidence>